<name>B1KGB7_SHEWM</name>
<organism evidence="7 8">
    <name type="scientific">Shewanella woodyi (strain ATCC 51908 / MS32)</name>
    <dbReference type="NCBI Taxonomy" id="392500"/>
    <lineage>
        <taxon>Bacteria</taxon>
        <taxon>Pseudomonadati</taxon>
        <taxon>Pseudomonadota</taxon>
        <taxon>Gammaproteobacteria</taxon>
        <taxon>Alteromonadales</taxon>
        <taxon>Shewanellaceae</taxon>
        <taxon>Shewanella</taxon>
    </lineage>
</organism>
<dbReference type="PANTHER" id="PTHR11019">
    <property type="entry name" value="HTH-TYPE TRANSCRIPTIONAL REGULATOR NIMR"/>
    <property type="match status" value="1"/>
</dbReference>
<dbReference type="InterPro" id="IPR009057">
    <property type="entry name" value="Homeodomain-like_sf"/>
</dbReference>
<dbReference type="KEGG" id="swd:Swoo_3997"/>
<dbReference type="Gene3D" id="1.10.10.60">
    <property type="entry name" value="Homeodomain-like"/>
    <property type="match status" value="2"/>
</dbReference>
<keyword evidence="3" id="KW-0238">DNA-binding</keyword>
<gene>
    <name evidence="7" type="ordered locus">Swoo_3997</name>
</gene>
<evidence type="ECO:0000256" key="5">
    <source>
        <dbReference type="ARBA" id="ARBA00023163"/>
    </source>
</evidence>
<keyword evidence="8" id="KW-1185">Reference proteome</keyword>
<dbReference type="GO" id="GO:0043565">
    <property type="term" value="F:sequence-specific DNA binding"/>
    <property type="evidence" value="ECO:0007669"/>
    <property type="project" value="InterPro"/>
</dbReference>
<keyword evidence="1" id="KW-0678">Repressor</keyword>
<evidence type="ECO:0000259" key="6">
    <source>
        <dbReference type="PROSITE" id="PS01124"/>
    </source>
</evidence>
<accession>B1KGB7</accession>
<dbReference type="SUPFAM" id="SSF46689">
    <property type="entry name" value="Homeodomain-like"/>
    <property type="match status" value="1"/>
</dbReference>
<evidence type="ECO:0000256" key="2">
    <source>
        <dbReference type="ARBA" id="ARBA00023015"/>
    </source>
</evidence>
<sequence length="261" mass="29451">MPKMIELTPSNESMKPLSRPIVVVNRELFIHSTVKKHRHTWGQFVYASRGVLAVATTVSRYIVPPEQGVWVTPNTCHEVTAISDVELTSFYFDNTVLSGFPECCCVLNVEFFLKVLIVESKSIDGDYEWSGVDGRLLRLIRDKLIVAIKIPLQLPYPKDSRLLAILTQLQLEPSNRNNLVQWGNIVGASARTLSRLFKNETGLTYSEWRQRFNVQVAITKLSSGETVSNISLNLGYESPSSFIYMFRKLTGVTPGFYSQLG</sequence>
<dbReference type="PANTHER" id="PTHR11019:SF199">
    <property type="entry name" value="HTH-TYPE TRANSCRIPTIONAL REGULATOR NIMR"/>
    <property type="match status" value="1"/>
</dbReference>
<dbReference type="CDD" id="cd06124">
    <property type="entry name" value="cupin_NimR-like_N"/>
    <property type="match status" value="1"/>
</dbReference>
<evidence type="ECO:0000256" key="1">
    <source>
        <dbReference type="ARBA" id="ARBA00022491"/>
    </source>
</evidence>
<evidence type="ECO:0000313" key="8">
    <source>
        <dbReference type="Proteomes" id="UP000002168"/>
    </source>
</evidence>
<dbReference type="RefSeq" id="WP_012326583.1">
    <property type="nucleotide sequence ID" value="NC_010506.1"/>
</dbReference>
<dbReference type="InterPro" id="IPR011051">
    <property type="entry name" value="RmlC_Cupin_sf"/>
</dbReference>
<dbReference type="InterPro" id="IPR020449">
    <property type="entry name" value="Tscrpt_reg_AraC-type_HTH"/>
</dbReference>
<dbReference type="HOGENOM" id="CLU_000445_87_4_6"/>
<dbReference type="PRINTS" id="PR00032">
    <property type="entry name" value="HTHARAC"/>
</dbReference>
<dbReference type="GO" id="GO:0003700">
    <property type="term" value="F:DNA-binding transcription factor activity"/>
    <property type="evidence" value="ECO:0007669"/>
    <property type="project" value="InterPro"/>
</dbReference>
<keyword evidence="4" id="KW-0010">Activator</keyword>
<dbReference type="AlphaFoldDB" id="B1KGB7"/>
<evidence type="ECO:0000313" key="7">
    <source>
        <dbReference type="EMBL" id="ACA88254.1"/>
    </source>
</evidence>
<keyword evidence="2" id="KW-0805">Transcription regulation</keyword>
<dbReference type="SMART" id="SM00342">
    <property type="entry name" value="HTH_ARAC"/>
    <property type="match status" value="1"/>
</dbReference>
<dbReference type="FunFam" id="1.10.10.60:FF:000132">
    <property type="entry name" value="AraC family transcriptional regulator"/>
    <property type="match status" value="1"/>
</dbReference>
<reference evidence="7 8" key="1">
    <citation type="submission" date="2008-02" db="EMBL/GenBank/DDBJ databases">
        <title>Complete sequence of Shewanella woodyi ATCC 51908.</title>
        <authorList>
            <consortium name="US DOE Joint Genome Institute"/>
            <person name="Copeland A."/>
            <person name="Lucas S."/>
            <person name="Lapidus A."/>
            <person name="Glavina del Rio T."/>
            <person name="Dalin E."/>
            <person name="Tice H."/>
            <person name="Bruce D."/>
            <person name="Goodwin L."/>
            <person name="Pitluck S."/>
            <person name="Sims D."/>
            <person name="Brettin T."/>
            <person name="Detter J.C."/>
            <person name="Han C."/>
            <person name="Kuske C.R."/>
            <person name="Schmutz J."/>
            <person name="Larimer F."/>
            <person name="Land M."/>
            <person name="Hauser L."/>
            <person name="Kyrpides N."/>
            <person name="Lykidis A."/>
            <person name="Zhao J.-S."/>
            <person name="Richardson P."/>
        </authorList>
    </citation>
    <scope>NUCLEOTIDE SEQUENCE [LARGE SCALE GENOMIC DNA]</scope>
    <source>
        <strain evidence="8">ATCC 51908 / MS32</strain>
    </source>
</reference>
<dbReference type="Pfam" id="PF12833">
    <property type="entry name" value="HTH_18"/>
    <property type="match status" value="1"/>
</dbReference>
<keyword evidence="5" id="KW-0804">Transcription</keyword>
<evidence type="ECO:0000256" key="4">
    <source>
        <dbReference type="ARBA" id="ARBA00023159"/>
    </source>
</evidence>
<protein>
    <submittedName>
        <fullName evidence="7">Transcriptional regulator, AraC family</fullName>
    </submittedName>
</protein>
<dbReference type="EMBL" id="CP000961">
    <property type="protein sequence ID" value="ACA88254.1"/>
    <property type="molecule type" value="Genomic_DNA"/>
</dbReference>
<evidence type="ECO:0000256" key="3">
    <source>
        <dbReference type="ARBA" id="ARBA00023125"/>
    </source>
</evidence>
<feature type="domain" description="HTH araC/xylS-type" evidence="6">
    <location>
        <begin position="160"/>
        <end position="260"/>
    </location>
</feature>
<dbReference type="Proteomes" id="UP000002168">
    <property type="component" value="Chromosome"/>
</dbReference>
<dbReference type="PROSITE" id="PS01124">
    <property type="entry name" value="HTH_ARAC_FAMILY_2"/>
    <property type="match status" value="1"/>
</dbReference>
<dbReference type="InterPro" id="IPR018060">
    <property type="entry name" value="HTH_AraC"/>
</dbReference>
<dbReference type="SUPFAM" id="SSF51182">
    <property type="entry name" value="RmlC-like cupins"/>
    <property type="match status" value="1"/>
</dbReference>
<dbReference type="STRING" id="392500.Swoo_3997"/>
<dbReference type="Pfam" id="PF02311">
    <property type="entry name" value="AraC_binding"/>
    <property type="match status" value="1"/>
</dbReference>
<dbReference type="InterPro" id="IPR003313">
    <property type="entry name" value="AraC-bd"/>
</dbReference>
<dbReference type="eggNOG" id="COG2207">
    <property type="taxonomic scope" value="Bacteria"/>
</dbReference>
<proteinExistence type="predicted"/>